<keyword evidence="1" id="KW-0175">Coiled coil</keyword>
<reference evidence="2 3" key="1">
    <citation type="submission" date="2018-10" db="EMBL/GenBank/DDBJ databases">
        <authorList>
            <person name="Criscuolo A."/>
        </authorList>
    </citation>
    <scope>NUCLEOTIDE SEQUENCE [LARGE SCALE GENOMIC DNA]</scope>
    <source>
        <strain evidence="2">DnA1</strain>
    </source>
</reference>
<organism evidence="2 3">
    <name type="scientific">Pigmentiphaga humi</name>
    <dbReference type="NCBI Taxonomy" id="2478468"/>
    <lineage>
        <taxon>Bacteria</taxon>
        <taxon>Pseudomonadati</taxon>
        <taxon>Pseudomonadota</taxon>
        <taxon>Betaproteobacteria</taxon>
        <taxon>Burkholderiales</taxon>
        <taxon>Alcaligenaceae</taxon>
        <taxon>Pigmentiphaga</taxon>
    </lineage>
</organism>
<name>A0A3P4B1A0_9BURK</name>
<evidence type="ECO:0000256" key="1">
    <source>
        <dbReference type="SAM" id="Coils"/>
    </source>
</evidence>
<protein>
    <submittedName>
        <fullName evidence="2">Uncharacterized protein</fullName>
    </submittedName>
</protein>
<gene>
    <name evidence="2" type="ORF">PIGHUM_01500</name>
</gene>
<evidence type="ECO:0000313" key="2">
    <source>
        <dbReference type="EMBL" id="VCU69438.1"/>
    </source>
</evidence>
<dbReference type="AlphaFoldDB" id="A0A3P4B1A0"/>
<feature type="coiled-coil region" evidence="1">
    <location>
        <begin position="75"/>
        <end position="130"/>
    </location>
</feature>
<proteinExistence type="predicted"/>
<sequence>MTRRRPLFPALVPRRLKRGAGARAGMADLPAKASSPWRVAVLLVLLALGAALGTALYESALRFTGMAPQISASELAQLRAENQRLIADSERLQGSLAASESRLAIERAAKDQLAADLRAAQKEMGDMRNDLAFFDQLIPMDPRQAQVNIRTAEFDRQGAQLRYRVLLMRGGRPSGEFSGRLQFSASGTQAGATATVDLRPASVPAPPPAVDGEVAAAPRSAADALALRFRQYQRAEGMLEVPDGFVVRSVTVRVLEGGTVRSQSTINVPA</sequence>
<dbReference type="EMBL" id="UWPJ01000014">
    <property type="protein sequence ID" value="VCU69438.1"/>
    <property type="molecule type" value="Genomic_DNA"/>
</dbReference>
<dbReference type="RefSeq" id="WP_124078812.1">
    <property type="nucleotide sequence ID" value="NZ_UWPJ01000014.1"/>
</dbReference>
<dbReference type="InterPro" id="IPR046703">
    <property type="entry name" value="DUF6776"/>
</dbReference>
<dbReference type="Pfam" id="PF20567">
    <property type="entry name" value="DUF6776"/>
    <property type="match status" value="1"/>
</dbReference>
<dbReference type="Proteomes" id="UP000277294">
    <property type="component" value="Unassembled WGS sequence"/>
</dbReference>
<evidence type="ECO:0000313" key="3">
    <source>
        <dbReference type="Proteomes" id="UP000277294"/>
    </source>
</evidence>
<accession>A0A3P4B1A0</accession>
<dbReference type="OrthoDB" id="8585321at2"/>
<keyword evidence="3" id="KW-1185">Reference proteome</keyword>